<dbReference type="PANTHER" id="PTHR42791:SF14">
    <property type="entry name" value="N-ACETYLTRANSFERASE DOMAIN-CONTAINING PROTEIN"/>
    <property type="match status" value="1"/>
</dbReference>
<keyword evidence="4" id="KW-1185">Reference proteome</keyword>
<gene>
    <name evidence="3" type="ORF">SAMD00023353_7800140</name>
</gene>
<dbReference type="Pfam" id="PF00583">
    <property type="entry name" value="Acetyltransf_1"/>
    <property type="match status" value="1"/>
</dbReference>
<reference evidence="3" key="1">
    <citation type="submission" date="2016-03" db="EMBL/GenBank/DDBJ databases">
        <title>Draft genome sequence of Rosellinia necatrix.</title>
        <authorList>
            <person name="Kanematsu S."/>
        </authorList>
    </citation>
    <scope>NUCLEOTIDE SEQUENCE [LARGE SCALE GENOMIC DNA]</scope>
    <source>
        <strain evidence="3">W97</strain>
    </source>
</reference>
<dbReference type="EMBL" id="DF977523">
    <property type="protein sequence ID" value="GAP92296.1"/>
    <property type="molecule type" value="Genomic_DNA"/>
</dbReference>
<dbReference type="Gene3D" id="3.40.630.30">
    <property type="match status" value="1"/>
</dbReference>
<dbReference type="AlphaFoldDB" id="A0A1W2TUJ6"/>
<accession>A0A1W2TUJ6</accession>
<evidence type="ECO:0000313" key="3">
    <source>
        <dbReference type="EMBL" id="GAP92296.1"/>
    </source>
</evidence>
<name>A0A1W2TUJ6_ROSNE</name>
<dbReference type="InterPro" id="IPR052523">
    <property type="entry name" value="Trichothecene_AcTrans"/>
</dbReference>
<feature type="region of interest" description="Disordered" evidence="1">
    <location>
        <begin position="84"/>
        <end position="103"/>
    </location>
</feature>
<keyword evidence="3" id="KW-0012">Acyltransferase</keyword>
<keyword evidence="3" id="KW-0808">Transferase</keyword>
<sequence>MAAPPDKDAVIVEVISDAADFPEAFACISEAFGRQVHDAIWTAFNPGWDTAAGRAAGAARLAERWAATAKAHDGGDPHTIFLKATLPDPDPDPDRNPSAGAPSGERRVIAGMAIWVQETAVAGHGNLSVADATASMDLEALYPGDEREQRFLRQVSRSLFRQRLEFIAARAAAAAAADGSPAVMALDLCATRPAFQRRGVASAMVRWGLDEARRRGVPWAATEASSMGRHAYRRLGFEPRGPETVYEVDDEFRDRELPSNLFMVYSTGSE</sequence>
<dbReference type="SUPFAM" id="SSF55729">
    <property type="entry name" value="Acyl-CoA N-acyltransferases (Nat)"/>
    <property type="match status" value="1"/>
</dbReference>
<dbReference type="PROSITE" id="PS51186">
    <property type="entry name" value="GNAT"/>
    <property type="match status" value="1"/>
</dbReference>
<dbReference type="InterPro" id="IPR016181">
    <property type="entry name" value="Acyl_CoA_acyltransferase"/>
</dbReference>
<proteinExistence type="predicted"/>
<dbReference type="STRING" id="77044.A0A1W2TUJ6"/>
<evidence type="ECO:0000313" key="4">
    <source>
        <dbReference type="Proteomes" id="UP000054516"/>
    </source>
</evidence>
<dbReference type="PANTHER" id="PTHR42791">
    <property type="entry name" value="GNAT FAMILY ACETYLTRANSFERASE"/>
    <property type="match status" value="1"/>
</dbReference>
<feature type="domain" description="N-acetyltransferase" evidence="2">
    <location>
        <begin position="127"/>
        <end position="268"/>
    </location>
</feature>
<dbReference type="OrthoDB" id="2832510at2759"/>
<dbReference type="InterPro" id="IPR000182">
    <property type="entry name" value="GNAT_dom"/>
</dbReference>
<evidence type="ECO:0000256" key="1">
    <source>
        <dbReference type="SAM" id="MobiDB-lite"/>
    </source>
</evidence>
<evidence type="ECO:0000259" key="2">
    <source>
        <dbReference type="PROSITE" id="PS51186"/>
    </source>
</evidence>
<dbReference type="GO" id="GO:0016747">
    <property type="term" value="F:acyltransferase activity, transferring groups other than amino-acyl groups"/>
    <property type="evidence" value="ECO:0007669"/>
    <property type="project" value="InterPro"/>
</dbReference>
<protein>
    <submittedName>
        <fullName evidence="3">Putative acyl-N-acyltransferase</fullName>
    </submittedName>
</protein>
<dbReference type="Proteomes" id="UP000054516">
    <property type="component" value="Unassembled WGS sequence"/>
</dbReference>
<dbReference type="OMA" id="IRVEPIT"/>
<organism evidence="3">
    <name type="scientific">Rosellinia necatrix</name>
    <name type="common">White root-rot fungus</name>
    <dbReference type="NCBI Taxonomy" id="77044"/>
    <lineage>
        <taxon>Eukaryota</taxon>
        <taxon>Fungi</taxon>
        <taxon>Dikarya</taxon>
        <taxon>Ascomycota</taxon>
        <taxon>Pezizomycotina</taxon>
        <taxon>Sordariomycetes</taxon>
        <taxon>Xylariomycetidae</taxon>
        <taxon>Xylariales</taxon>
        <taxon>Xylariaceae</taxon>
        <taxon>Rosellinia</taxon>
    </lineage>
</organism>
<dbReference type="CDD" id="cd04301">
    <property type="entry name" value="NAT_SF"/>
    <property type="match status" value="1"/>
</dbReference>